<accession>A0A919IJH2</accession>
<dbReference type="RefSeq" id="WP_203740072.1">
    <property type="nucleotide sequence ID" value="NZ_BAAAUC010000034.1"/>
</dbReference>
<name>A0A919IJH2_9ACTN</name>
<feature type="transmembrane region" description="Helical" evidence="1">
    <location>
        <begin position="6"/>
        <end position="27"/>
    </location>
</feature>
<keyword evidence="3" id="KW-1185">Reference proteome</keyword>
<keyword evidence="1" id="KW-0812">Transmembrane</keyword>
<evidence type="ECO:0000256" key="1">
    <source>
        <dbReference type="SAM" id="Phobius"/>
    </source>
</evidence>
<reference evidence="2" key="1">
    <citation type="submission" date="2021-01" db="EMBL/GenBank/DDBJ databases">
        <title>Whole genome shotgun sequence of Actinoplanes cyaneus NBRC 14990.</title>
        <authorList>
            <person name="Komaki H."/>
            <person name="Tamura T."/>
        </authorList>
    </citation>
    <scope>NUCLEOTIDE SEQUENCE</scope>
    <source>
        <strain evidence="2">NBRC 14990</strain>
    </source>
</reference>
<proteinExistence type="predicted"/>
<dbReference type="AlphaFoldDB" id="A0A919IJH2"/>
<evidence type="ECO:0000313" key="3">
    <source>
        <dbReference type="Proteomes" id="UP000619479"/>
    </source>
</evidence>
<comment type="caution">
    <text evidence="2">The sequence shown here is derived from an EMBL/GenBank/DDBJ whole genome shotgun (WGS) entry which is preliminary data.</text>
</comment>
<protein>
    <submittedName>
        <fullName evidence="2">Uncharacterized protein</fullName>
    </submittedName>
</protein>
<evidence type="ECO:0000313" key="2">
    <source>
        <dbReference type="EMBL" id="GID64588.1"/>
    </source>
</evidence>
<keyword evidence="1" id="KW-0472">Membrane</keyword>
<sequence length="96" mass="10154">MSVITTVLVYVIIPAAVIGTVAALVFAGSDKTRSSRRYRPGRPYEFAPMWFLSAPRSVAATDHGHATPAIERGLVIEDSSGALVRPGPTGGASDKW</sequence>
<organism evidence="2 3">
    <name type="scientific">Actinoplanes cyaneus</name>
    <dbReference type="NCBI Taxonomy" id="52696"/>
    <lineage>
        <taxon>Bacteria</taxon>
        <taxon>Bacillati</taxon>
        <taxon>Actinomycetota</taxon>
        <taxon>Actinomycetes</taxon>
        <taxon>Micromonosporales</taxon>
        <taxon>Micromonosporaceae</taxon>
        <taxon>Actinoplanes</taxon>
    </lineage>
</organism>
<dbReference type="EMBL" id="BOMH01000017">
    <property type="protein sequence ID" value="GID64588.1"/>
    <property type="molecule type" value="Genomic_DNA"/>
</dbReference>
<gene>
    <name evidence="2" type="ORF">Acy02nite_24690</name>
</gene>
<keyword evidence="1" id="KW-1133">Transmembrane helix</keyword>
<dbReference type="Proteomes" id="UP000619479">
    <property type="component" value="Unassembled WGS sequence"/>
</dbReference>